<dbReference type="Proteomes" id="UP000022910">
    <property type="component" value="Unassembled WGS sequence"/>
</dbReference>
<dbReference type="HOGENOM" id="CLU_834575_0_0_1"/>
<gene>
    <name evidence="3" type="ORF">RirG_249880</name>
</gene>
<name>A0A015JCY5_RHIIW</name>
<evidence type="ECO:0000313" key="3">
    <source>
        <dbReference type="EMBL" id="EXX52794.1"/>
    </source>
</evidence>
<dbReference type="Pfam" id="PF03732">
    <property type="entry name" value="Retrotrans_gag"/>
    <property type="match status" value="1"/>
</dbReference>
<comment type="caution">
    <text evidence="3">The sequence shown here is derived from an EMBL/GenBank/DDBJ whole genome shotgun (WGS) entry which is preliminary data.</text>
</comment>
<dbReference type="PANTHER" id="PTHR33223:SF6">
    <property type="entry name" value="CCHC-TYPE DOMAIN-CONTAINING PROTEIN"/>
    <property type="match status" value="1"/>
</dbReference>
<feature type="region of interest" description="Disordered" evidence="1">
    <location>
        <begin position="26"/>
        <end position="45"/>
    </location>
</feature>
<organism evidence="3 4">
    <name type="scientific">Rhizophagus irregularis (strain DAOM 197198w)</name>
    <name type="common">Glomus intraradices</name>
    <dbReference type="NCBI Taxonomy" id="1432141"/>
    <lineage>
        <taxon>Eukaryota</taxon>
        <taxon>Fungi</taxon>
        <taxon>Fungi incertae sedis</taxon>
        <taxon>Mucoromycota</taxon>
        <taxon>Glomeromycotina</taxon>
        <taxon>Glomeromycetes</taxon>
        <taxon>Glomerales</taxon>
        <taxon>Glomeraceae</taxon>
        <taxon>Rhizophagus</taxon>
    </lineage>
</organism>
<reference evidence="3 4" key="1">
    <citation type="submission" date="2014-02" db="EMBL/GenBank/DDBJ databases">
        <title>Single nucleus genome sequencing reveals high similarity among nuclei of an endomycorrhizal fungus.</title>
        <authorList>
            <person name="Lin K."/>
            <person name="Geurts R."/>
            <person name="Zhang Z."/>
            <person name="Limpens E."/>
            <person name="Saunders D.G."/>
            <person name="Mu D."/>
            <person name="Pang E."/>
            <person name="Cao H."/>
            <person name="Cha H."/>
            <person name="Lin T."/>
            <person name="Zhou Q."/>
            <person name="Shang Y."/>
            <person name="Li Y."/>
            <person name="Ivanov S."/>
            <person name="Sharma T."/>
            <person name="Velzen R.V."/>
            <person name="Ruijter N.D."/>
            <person name="Aanen D.K."/>
            <person name="Win J."/>
            <person name="Kamoun S."/>
            <person name="Bisseling T."/>
            <person name="Huang S."/>
        </authorList>
    </citation>
    <scope>NUCLEOTIDE SEQUENCE [LARGE SCALE GENOMIC DNA]</scope>
    <source>
        <strain evidence="4">DAOM197198w</strain>
    </source>
</reference>
<feature type="domain" description="Retrotransposon gag" evidence="2">
    <location>
        <begin position="186"/>
        <end position="288"/>
    </location>
</feature>
<dbReference type="AlphaFoldDB" id="A0A015JCY5"/>
<dbReference type="InterPro" id="IPR005162">
    <property type="entry name" value="Retrotrans_gag_dom"/>
</dbReference>
<dbReference type="OrthoDB" id="2404452at2759"/>
<evidence type="ECO:0000313" key="4">
    <source>
        <dbReference type="Proteomes" id="UP000022910"/>
    </source>
</evidence>
<keyword evidence="4" id="KW-1185">Reference proteome</keyword>
<protein>
    <recommendedName>
        <fullName evidence="2">Retrotransposon gag domain-containing protein</fullName>
    </recommendedName>
</protein>
<accession>A0A015JCY5</accession>
<evidence type="ECO:0000256" key="1">
    <source>
        <dbReference type="SAM" id="MobiDB-lite"/>
    </source>
</evidence>
<evidence type="ECO:0000259" key="2">
    <source>
        <dbReference type="Pfam" id="PF03732"/>
    </source>
</evidence>
<sequence length="333" mass="38467">MSDIYDESEKEIRKILDEYLKKFEIEESEEEVEEENDDTDDSEKIGEILDPENMKFGKKILKVSMRTNLRVKMKIESEVSDYNLQDLFQENILLDMANQDQIKRIVENAIGLAPNTLDNVLGAGQTLIDRIQTARMGGIVGMPTFSGREDEDINDWIRQFKVAFTVSGRTEGNVGGGICSQNKANVAITCLRGTALQWYNEEKERVAANLVNWCDHNDDRNLKNKLIDRFTREDVKRRKMIELTRIKQEKNESVEEYTRRFRSILRIATRGQVLHELYQVNYFIQGLEPMLGYQVRRSSPANLNDAVNMARREEEARGELLMKTMSLDIGQVG</sequence>
<dbReference type="PANTHER" id="PTHR33223">
    <property type="entry name" value="CCHC-TYPE DOMAIN-CONTAINING PROTEIN"/>
    <property type="match status" value="1"/>
</dbReference>
<feature type="compositionally biased region" description="Acidic residues" evidence="1">
    <location>
        <begin position="26"/>
        <end position="41"/>
    </location>
</feature>
<proteinExistence type="predicted"/>
<dbReference type="EMBL" id="JEMT01029213">
    <property type="protein sequence ID" value="EXX52794.1"/>
    <property type="molecule type" value="Genomic_DNA"/>
</dbReference>